<keyword evidence="2" id="KW-1185">Reference proteome</keyword>
<reference evidence="1 2" key="1">
    <citation type="submission" date="2013-05" db="EMBL/GenBank/DDBJ databases">
        <title>Draft genome of the parasitic nematode Anyclostoma ceylanicum.</title>
        <authorList>
            <person name="Mitreva M."/>
        </authorList>
    </citation>
    <scope>NUCLEOTIDE SEQUENCE [LARGE SCALE GENOMIC DNA]</scope>
</reference>
<evidence type="ECO:0000313" key="1">
    <source>
        <dbReference type="EMBL" id="EPB75955.1"/>
    </source>
</evidence>
<gene>
    <name evidence="1" type="ORF">ANCCEY_04973</name>
</gene>
<sequence length="66" mass="7222">MNCWSAPFSGGGQIPSADCRRAGAADVWWACEANRVENGVHFYKVPDYVTKISGKLETVQGAWMSN</sequence>
<proteinExistence type="predicted"/>
<evidence type="ECO:0000313" key="2">
    <source>
        <dbReference type="Proteomes" id="UP000054495"/>
    </source>
</evidence>
<organism evidence="1 2">
    <name type="scientific">Ancylostoma ceylanicum</name>
    <dbReference type="NCBI Taxonomy" id="53326"/>
    <lineage>
        <taxon>Eukaryota</taxon>
        <taxon>Metazoa</taxon>
        <taxon>Ecdysozoa</taxon>
        <taxon>Nematoda</taxon>
        <taxon>Chromadorea</taxon>
        <taxon>Rhabditida</taxon>
        <taxon>Rhabditina</taxon>
        <taxon>Rhabditomorpha</taxon>
        <taxon>Strongyloidea</taxon>
        <taxon>Ancylostomatidae</taxon>
        <taxon>Ancylostomatinae</taxon>
        <taxon>Ancylostoma</taxon>
    </lineage>
</organism>
<name>A0A0D6LV76_9BILA</name>
<protein>
    <submittedName>
        <fullName evidence="1">Uncharacterized protein</fullName>
    </submittedName>
</protein>
<dbReference type="EMBL" id="KE124881">
    <property type="protein sequence ID" value="EPB75955.1"/>
    <property type="molecule type" value="Genomic_DNA"/>
</dbReference>
<dbReference type="Proteomes" id="UP000054495">
    <property type="component" value="Unassembled WGS sequence"/>
</dbReference>
<dbReference type="AlphaFoldDB" id="A0A0D6LV76"/>
<accession>A0A0D6LV76</accession>